<proteinExistence type="predicted"/>
<protein>
    <recommendedName>
        <fullName evidence="3">DUF1579 domain-containing protein</fullName>
    </recommendedName>
</protein>
<dbReference type="RefSeq" id="WP_263543923.1">
    <property type="nucleotide sequence ID" value="NZ_JAOVZO020000008.1"/>
</dbReference>
<name>A0A9X3YK12_9GAMM</name>
<dbReference type="AlphaFoldDB" id="A0A9X3YK12"/>
<reference evidence="1" key="1">
    <citation type="submission" date="2023-02" db="EMBL/GenBank/DDBJ databases">
        <title>Tahibacter soli sp. nov. isolated from soil.</title>
        <authorList>
            <person name="Baek J.H."/>
            <person name="Lee J.K."/>
            <person name="Choi D.G."/>
            <person name="Jeon C.O."/>
        </authorList>
    </citation>
    <scope>NUCLEOTIDE SEQUENCE</scope>
    <source>
        <strain evidence="1">BL</strain>
    </source>
</reference>
<dbReference type="PROSITE" id="PS51318">
    <property type="entry name" value="TAT"/>
    <property type="match status" value="1"/>
</dbReference>
<dbReference type="InterPro" id="IPR006311">
    <property type="entry name" value="TAT_signal"/>
</dbReference>
<comment type="caution">
    <text evidence="1">The sequence shown here is derived from an EMBL/GenBank/DDBJ whole genome shotgun (WGS) entry which is preliminary data.</text>
</comment>
<organism evidence="1 2">
    <name type="scientific">Tahibacter soli</name>
    <dbReference type="NCBI Taxonomy" id="2983605"/>
    <lineage>
        <taxon>Bacteria</taxon>
        <taxon>Pseudomonadati</taxon>
        <taxon>Pseudomonadota</taxon>
        <taxon>Gammaproteobacteria</taxon>
        <taxon>Lysobacterales</taxon>
        <taxon>Rhodanobacteraceae</taxon>
        <taxon>Tahibacter</taxon>
    </lineage>
</organism>
<dbReference type="Proteomes" id="UP001139971">
    <property type="component" value="Unassembled WGS sequence"/>
</dbReference>
<evidence type="ECO:0000313" key="1">
    <source>
        <dbReference type="EMBL" id="MDC8012406.1"/>
    </source>
</evidence>
<evidence type="ECO:0008006" key="3">
    <source>
        <dbReference type="Google" id="ProtNLM"/>
    </source>
</evidence>
<evidence type="ECO:0000313" key="2">
    <source>
        <dbReference type="Proteomes" id="UP001139971"/>
    </source>
</evidence>
<gene>
    <name evidence="1" type="ORF">OD750_007590</name>
</gene>
<keyword evidence="2" id="KW-1185">Reference proteome</keyword>
<sequence>MNHDTHDERRRTVLMTAAAGIAAGLAVVDSPLFAAAADDAPVATTIANPNGKPGDFAFLAGEWKIRHRQLKQDGSGEWIEYDGEATVWTILGGVGSVEELRIPARSFSGMGLRLLDVDKRIWTDFWVNARSGVLTPPGMTGVFEDGAGTFQAVEFEDGKPITVRGVWDRITPASCRWHQGVSRDGGKTWEDNWFMDWTRVAAKA</sequence>
<dbReference type="EMBL" id="JAOVZO020000008">
    <property type="protein sequence ID" value="MDC8012406.1"/>
    <property type="molecule type" value="Genomic_DNA"/>
</dbReference>
<accession>A0A9X3YK12</accession>